<evidence type="ECO:0000313" key="2">
    <source>
        <dbReference type="Proteomes" id="UP000308891"/>
    </source>
</evidence>
<keyword evidence="2" id="KW-1185">Reference proteome</keyword>
<organism evidence="1 2">
    <name type="scientific">Crenobacter intestini</name>
    <dbReference type="NCBI Taxonomy" id="2563443"/>
    <lineage>
        <taxon>Bacteria</taxon>
        <taxon>Pseudomonadati</taxon>
        <taxon>Pseudomonadota</taxon>
        <taxon>Betaproteobacteria</taxon>
        <taxon>Neisseriales</taxon>
        <taxon>Neisseriaceae</taxon>
        <taxon>Crenobacter</taxon>
    </lineage>
</organism>
<dbReference type="RefSeq" id="WP_136555808.1">
    <property type="nucleotide sequence ID" value="NZ_STGJ01000026.1"/>
</dbReference>
<protein>
    <submittedName>
        <fullName evidence="1">Helix-turn-helix domain-containing protein</fullName>
    </submittedName>
</protein>
<dbReference type="AlphaFoldDB" id="A0A4T0UK40"/>
<evidence type="ECO:0000313" key="1">
    <source>
        <dbReference type="EMBL" id="TIC78515.1"/>
    </source>
</evidence>
<dbReference type="EMBL" id="STGJ01000026">
    <property type="protein sequence ID" value="TIC78515.1"/>
    <property type="molecule type" value="Genomic_DNA"/>
</dbReference>
<dbReference type="OrthoDB" id="9810995at2"/>
<name>A0A4T0UK40_9NEIS</name>
<accession>A0A4T0UK40</accession>
<comment type="caution">
    <text evidence="1">The sequence shown here is derived from an EMBL/GenBank/DDBJ whole genome shotgun (WGS) entry which is preliminary data.</text>
</comment>
<sequence>MKHHYPDHLKIEVLQHLEKVGSLTQAARKFSIHPSTVYGWKHIGLAAFCQRASLCPPPANAVSTDPNARIQRLEQENAVLREAAKLYFGYK</sequence>
<dbReference type="InterPro" id="IPR009057">
    <property type="entry name" value="Homeodomain-like_sf"/>
</dbReference>
<gene>
    <name evidence="1" type="ORF">E5K04_15770</name>
</gene>
<reference evidence="1 2" key="1">
    <citation type="submission" date="2019-04" db="EMBL/GenBank/DDBJ databases">
        <title>Crenobacter sp. nov.</title>
        <authorList>
            <person name="Shi S."/>
        </authorList>
    </citation>
    <scope>NUCLEOTIDE SEQUENCE [LARGE SCALE GENOMIC DNA]</scope>
    <source>
        <strain evidence="1 2">GY 70310</strain>
    </source>
</reference>
<dbReference type="Proteomes" id="UP000308891">
    <property type="component" value="Unassembled WGS sequence"/>
</dbReference>
<proteinExistence type="predicted"/>
<dbReference type="SUPFAM" id="SSF46689">
    <property type="entry name" value="Homeodomain-like"/>
    <property type="match status" value="1"/>
</dbReference>